<dbReference type="AlphaFoldDB" id="A0A8S9XUQ3"/>
<evidence type="ECO:0000313" key="2">
    <source>
        <dbReference type="EMBL" id="KAF6212289.1"/>
    </source>
</evidence>
<accession>A0A8S9XUQ3</accession>
<name>A0A8S9XUQ3_APOLU</name>
<feature type="region of interest" description="Disordered" evidence="1">
    <location>
        <begin position="125"/>
        <end position="165"/>
    </location>
</feature>
<dbReference type="Proteomes" id="UP000466442">
    <property type="component" value="Unassembled WGS sequence"/>
</dbReference>
<proteinExistence type="predicted"/>
<sequence>MESMSAPDMTGSYCTERRKNEKARDFVRKKLRDSGNPYINRQNISVPGKTPSNVARVCRCSYSCGNITVEDKFRWFHEYYTMDFNGQSEFLASKCMRLMDVKRKRREMSSRRQCSVAYFLPDAEKEPTATDQTEKLRCSGSREGSPIISLPKSSPCEGAGEGPKSNMLGLSNIIFR</sequence>
<gene>
    <name evidence="2" type="ORF">GE061_012811</name>
</gene>
<reference evidence="2" key="1">
    <citation type="journal article" date="2021" name="Mol. Ecol. Resour.">
        <title>Apolygus lucorum genome provides insights into omnivorousness and mesophyll feeding.</title>
        <authorList>
            <person name="Liu Y."/>
            <person name="Liu H."/>
            <person name="Wang H."/>
            <person name="Huang T."/>
            <person name="Liu B."/>
            <person name="Yang B."/>
            <person name="Yin L."/>
            <person name="Li B."/>
            <person name="Zhang Y."/>
            <person name="Zhang S."/>
            <person name="Jiang F."/>
            <person name="Zhang X."/>
            <person name="Ren Y."/>
            <person name="Wang B."/>
            <person name="Wang S."/>
            <person name="Lu Y."/>
            <person name="Wu K."/>
            <person name="Fan W."/>
            <person name="Wang G."/>
        </authorList>
    </citation>
    <scope>NUCLEOTIDE SEQUENCE</scope>
    <source>
        <strain evidence="2">12Hb</strain>
    </source>
</reference>
<feature type="compositionally biased region" description="Basic and acidic residues" evidence="1">
    <location>
        <begin position="125"/>
        <end position="137"/>
    </location>
</feature>
<dbReference type="EMBL" id="WIXP02000004">
    <property type="protein sequence ID" value="KAF6212289.1"/>
    <property type="molecule type" value="Genomic_DNA"/>
</dbReference>
<feature type="region of interest" description="Disordered" evidence="1">
    <location>
        <begin position="1"/>
        <end position="20"/>
    </location>
</feature>
<protein>
    <submittedName>
        <fullName evidence="2">Uncharacterized protein</fullName>
    </submittedName>
</protein>
<organism evidence="2 3">
    <name type="scientific">Apolygus lucorum</name>
    <name type="common">Small green plant bug</name>
    <name type="synonym">Lygocoris lucorum</name>
    <dbReference type="NCBI Taxonomy" id="248454"/>
    <lineage>
        <taxon>Eukaryota</taxon>
        <taxon>Metazoa</taxon>
        <taxon>Ecdysozoa</taxon>
        <taxon>Arthropoda</taxon>
        <taxon>Hexapoda</taxon>
        <taxon>Insecta</taxon>
        <taxon>Pterygota</taxon>
        <taxon>Neoptera</taxon>
        <taxon>Paraneoptera</taxon>
        <taxon>Hemiptera</taxon>
        <taxon>Heteroptera</taxon>
        <taxon>Panheteroptera</taxon>
        <taxon>Cimicomorpha</taxon>
        <taxon>Miridae</taxon>
        <taxon>Mirini</taxon>
        <taxon>Apolygus</taxon>
    </lineage>
</organism>
<evidence type="ECO:0000313" key="3">
    <source>
        <dbReference type="Proteomes" id="UP000466442"/>
    </source>
</evidence>
<dbReference type="OrthoDB" id="6621431at2759"/>
<keyword evidence="3" id="KW-1185">Reference proteome</keyword>
<evidence type="ECO:0000256" key="1">
    <source>
        <dbReference type="SAM" id="MobiDB-lite"/>
    </source>
</evidence>
<comment type="caution">
    <text evidence="2">The sequence shown here is derived from an EMBL/GenBank/DDBJ whole genome shotgun (WGS) entry which is preliminary data.</text>
</comment>